<dbReference type="GO" id="GO:0046872">
    <property type="term" value="F:metal ion binding"/>
    <property type="evidence" value="ECO:0007669"/>
    <property type="project" value="UniProtKB-KW"/>
</dbReference>
<name>A0A6P2BXM5_9ACTN</name>
<comment type="similarity">
    <text evidence="6">Belongs to the peptidase M48 family.</text>
</comment>
<keyword evidence="5 6" id="KW-0482">Metalloprotease</keyword>
<comment type="cofactor">
    <cofactor evidence="6">
        <name>Zn(2+)</name>
        <dbReference type="ChEBI" id="CHEBI:29105"/>
    </cofactor>
    <text evidence="6">Binds 1 zinc ion per subunit.</text>
</comment>
<evidence type="ECO:0000256" key="7">
    <source>
        <dbReference type="SAM" id="Phobius"/>
    </source>
</evidence>
<evidence type="ECO:0000313" key="9">
    <source>
        <dbReference type="EMBL" id="TVZ02976.1"/>
    </source>
</evidence>
<protein>
    <submittedName>
        <fullName evidence="9">M56 family peptidase</fullName>
    </submittedName>
</protein>
<dbReference type="GO" id="GO:0006508">
    <property type="term" value="P:proteolysis"/>
    <property type="evidence" value="ECO:0007669"/>
    <property type="project" value="UniProtKB-KW"/>
</dbReference>
<evidence type="ECO:0000256" key="2">
    <source>
        <dbReference type="ARBA" id="ARBA00022723"/>
    </source>
</evidence>
<dbReference type="InterPro" id="IPR052173">
    <property type="entry name" value="Beta-lactam_resp_regulator"/>
</dbReference>
<evidence type="ECO:0000313" key="10">
    <source>
        <dbReference type="Proteomes" id="UP000460272"/>
    </source>
</evidence>
<dbReference type="OrthoDB" id="9785340at2"/>
<evidence type="ECO:0000259" key="8">
    <source>
        <dbReference type="Pfam" id="PF01435"/>
    </source>
</evidence>
<keyword evidence="3 6" id="KW-0378">Hydrolase</keyword>
<feature type="transmembrane region" description="Helical" evidence="7">
    <location>
        <begin position="80"/>
        <end position="106"/>
    </location>
</feature>
<reference evidence="9 10" key="1">
    <citation type="submission" date="2018-11" db="EMBL/GenBank/DDBJ databases">
        <title>Trebonia kvetii gen.nov., sp.nov., a novel acidophilic actinobacterium, and proposal of the new actinobacterial family Treboniaceae fam. nov.</title>
        <authorList>
            <person name="Rapoport D."/>
            <person name="Sagova-Mareckova M."/>
            <person name="Sedlacek I."/>
            <person name="Provaznik J."/>
            <person name="Kralova S."/>
            <person name="Pavlinic D."/>
            <person name="Benes V."/>
            <person name="Kopecky J."/>
        </authorList>
    </citation>
    <scope>NUCLEOTIDE SEQUENCE [LARGE SCALE GENOMIC DNA]</scope>
    <source>
        <strain evidence="9 10">15Tr583</strain>
    </source>
</reference>
<dbReference type="InterPro" id="IPR001915">
    <property type="entry name" value="Peptidase_M48"/>
</dbReference>
<proteinExistence type="inferred from homology"/>
<evidence type="ECO:0000256" key="5">
    <source>
        <dbReference type="ARBA" id="ARBA00023049"/>
    </source>
</evidence>
<sequence length="323" mass="33123">MHVAIYVPLLIPALAALAARPLAARLRPVVATWLLTLSALALAAASSAVLGMLALSALLRIPFVAGVGHLSDPVISRGDAVSLPVAIIAGGLLAAVAVAATRAVWWRAGAIGAAYRRARTLPGAGEIVVTEDAAADAYTIPGWPCRIVITRGMLSALAGEERGVLLSHERAHARNAHYLFTSAARLAAAANPLLRPVAGEVCYVVERWADEHAAAQAGDRKLVARAIARAALAASAAPPDRDPAIAALGLITENEQGRPAESGRRGRPGPVPRRVAALLAQPPGLSPLLLVAAAALVIVSGASAAEAARNFHQLIELAQTPRG</sequence>
<evidence type="ECO:0000256" key="6">
    <source>
        <dbReference type="RuleBase" id="RU003983"/>
    </source>
</evidence>
<keyword evidence="1 6" id="KW-0645">Protease</keyword>
<dbReference type="EMBL" id="RPFW01000004">
    <property type="protein sequence ID" value="TVZ02976.1"/>
    <property type="molecule type" value="Genomic_DNA"/>
</dbReference>
<evidence type="ECO:0000256" key="3">
    <source>
        <dbReference type="ARBA" id="ARBA00022801"/>
    </source>
</evidence>
<dbReference type="PANTHER" id="PTHR34978">
    <property type="entry name" value="POSSIBLE SENSOR-TRANSDUCER PROTEIN BLAR"/>
    <property type="match status" value="1"/>
</dbReference>
<feature type="domain" description="Peptidase M48" evidence="8">
    <location>
        <begin position="121"/>
        <end position="183"/>
    </location>
</feature>
<gene>
    <name evidence="9" type="ORF">EAS64_21155</name>
</gene>
<feature type="transmembrane region" description="Helical" evidence="7">
    <location>
        <begin position="34"/>
        <end position="59"/>
    </location>
</feature>
<dbReference type="RefSeq" id="WP_145855296.1">
    <property type="nucleotide sequence ID" value="NZ_RPFW01000004.1"/>
</dbReference>
<dbReference type="AlphaFoldDB" id="A0A6P2BXM5"/>
<keyword evidence="7" id="KW-0812">Transmembrane</keyword>
<dbReference type="Pfam" id="PF01435">
    <property type="entry name" value="Peptidase_M48"/>
    <property type="match status" value="1"/>
</dbReference>
<dbReference type="Proteomes" id="UP000460272">
    <property type="component" value="Unassembled WGS sequence"/>
</dbReference>
<keyword evidence="7" id="KW-0472">Membrane</keyword>
<keyword evidence="2" id="KW-0479">Metal-binding</keyword>
<keyword evidence="10" id="KW-1185">Reference proteome</keyword>
<organism evidence="9 10">
    <name type="scientific">Trebonia kvetii</name>
    <dbReference type="NCBI Taxonomy" id="2480626"/>
    <lineage>
        <taxon>Bacteria</taxon>
        <taxon>Bacillati</taxon>
        <taxon>Actinomycetota</taxon>
        <taxon>Actinomycetes</taxon>
        <taxon>Streptosporangiales</taxon>
        <taxon>Treboniaceae</taxon>
        <taxon>Trebonia</taxon>
    </lineage>
</organism>
<keyword evidence="7" id="KW-1133">Transmembrane helix</keyword>
<evidence type="ECO:0000256" key="1">
    <source>
        <dbReference type="ARBA" id="ARBA00022670"/>
    </source>
</evidence>
<evidence type="ECO:0000256" key="4">
    <source>
        <dbReference type="ARBA" id="ARBA00022833"/>
    </source>
</evidence>
<dbReference type="GO" id="GO:0004222">
    <property type="term" value="F:metalloendopeptidase activity"/>
    <property type="evidence" value="ECO:0007669"/>
    <property type="project" value="InterPro"/>
</dbReference>
<dbReference type="PANTHER" id="PTHR34978:SF3">
    <property type="entry name" value="SLR0241 PROTEIN"/>
    <property type="match status" value="1"/>
</dbReference>
<keyword evidence="4 6" id="KW-0862">Zinc</keyword>
<comment type="caution">
    <text evidence="9">The sequence shown here is derived from an EMBL/GenBank/DDBJ whole genome shotgun (WGS) entry which is preliminary data.</text>
</comment>
<dbReference type="CDD" id="cd07326">
    <property type="entry name" value="M56_BlaR1_MecR1_like"/>
    <property type="match status" value="1"/>
</dbReference>
<dbReference type="Gene3D" id="3.30.2010.10">
    <property type="entry name" value="Metalloproteases ('zincins'), catalytic domain"/>
    <property type="match status" value="1"/>
</dbReference>
<accession>A0A6P2BXM5</accession>